<dbReference type="Proteomes" id="UP001430065">
    <property type="component" value="Unassembled WGS sequence"/>
</dbReference>
<dbReference type="InterPro" id="IPR021109">
    <property type="entry name" value="Peptidase_aspartic_dom_sf"/>
</dbReference>
<proteinExistence type="predicted"/>
<comment type="caution">
    <text evidence="2">The sequence shown here is derived from an EMBL/GenBank/DDBJ whole genome shotgun (WGS) entry which is preliminary data.</text>
</comment>
<dbReference type="EMBL" id="JADIKC010000009">
    <property type="protein sequence ID" value="MBM7123141.1"/>
    <property type="molecule type" value="Genomic_DNA"/>
</dbReference>
<keyword evidence="3" id="KW-1185">Reference proteome</keyword>
<sequence length="336" mass="35699">MARHTVFFGMMLAVASATANAQQRVEVPTTYEAGHFYATPTLANGQVLRLVVDTGGGGSAGWFVISGSAAARAGLPSRQCKLDDASLNVVTTLDYREGQGLPVRTGTPCDAPALVISGDPGDHADGQLGSGYLPGSIWTFDYPGRKLWLEPNDWKPVTGTHRTPLGILRDDKGAPQSGFLRITAHVDGKPIELLLDTGATAHPTDAGKVAGAEVTASDIGVTSYITTSQLDRWHRQHPAWRVVNDGDDLGSPVHGKGSRLIEVPHLVVAGWELGPVWFTERPDANFTARPGNWLSAMDGPITGALGANVYRHFRMTIDYPHGAAYLACVTGCRPAS</sequence>
<feature type="signal peptide" evidence="1">
    <location>
        <begin position="1"/>
        <end position="21"/>
    </location>
</feature>
<dbReference type="Gene3D" id="2.40.70.10">
    <property type="entry name" value="Acid Proteases"/>
    <property type="match status" value="1"/>
</dbReference>
<reference evidence="2 3" key="1">
    <citation type="submission" date="2020-10" db="EMBL/GenBank/DDBJ databases">
        <title>Phylogeny of dyella-like bacteria.</title>
        <authorList>
            <person name="Fu J."/>
        </authorList>
    </citation>
    <scope>NUCLEOTIDE SEQUENCE [LARGE SCALE GENOMIC DNA]</scope>
    <source>
        <strain evidence="2 3">THG-B117</strain>
    </source>
</reference>
<evidence type="ECO:0000313" key="3">
    <source>
        <dbReference type="Proteomes" id="UP001430065"/>
    </source>
</evidence>
<organism evidence="2 3">
    <name type="scientific">Dyella kyungheensis</name>
    <dbReference type="NCBI Taxonomy" id="1242174"/>
    <lineage>
        <taxon>Bacteria</taxon>
        <taxon>Pseudomonadati</taxon>
        <taxon>Pseudomonadota</taxon>
        <taxon>Gammaproteobacteria</taxon>
        <taxon>Lysobacterales</taxon>
        <taxon>Rhodanobacteraceae</taxon>
        <taxon>Dyella</taxon>
    </lineage>
</organism>
<protein>
    <recommendedName>
        <fullName evidence="4">Aspartyl protease</fullName>
    </recommendedName>
</protein>
<evidence type="ECO:0000256" key="1">
    <source>
        <dbReference type="SAM" id="SignalP"/>
    </source>
</evidence>
<name>A0ABS2JVU6_9GAMM</name>
<keyword evidence="1" id="KW-0732">Signal</keyword>
<feature type="chain" id="PRO_5046228395" description="Aspartyl protease" evidence="1">
    <location>
        <begin position="22"/>
        <end position="336"/>
    </location>
</feature>
<gene>
    <name evidence="2" type="ORF">ISP20_18380</name>
</gene>
<accession>A0ABS2JVU6</accession>
<evidence type="ECO:0000313" key="2">
    <source>
        <dbReference type="EMBL" id="MBM7123141.1"/>
    </source>
</evidence>
<evidence type="ECO:0008006" key="4">
    <source>
        <dbReference type="Google" id="ProtNLM"/>
    </source>
</evidence>